<dbReference type="AlphaFoldDB" id="A0A286RJK9"/>
<name>A0A286RJK9_9BACT</name>
<gene>
    <name evidence="2" type="ORF">THTE_3535</name>
</gene>
<feature type="compositionally biased region" description="Low complexity" evidence="1">
    <location>
        <begin position="21"/>
        <end position="32"/>
    </location>
</feature>
<feature type="region of interest" description="Disordered" evidence="1">
    <location>
        <begin position="1"/>
        <end position="43"/>
    </location>
</feature>
<evidence type="ECO:0000313" key="3">
    <source>
        <dbReference type="Proteomes" id="UP000215086"/>
    </source>
</evidence>
<keyword evidence="3" id="KW-1185">Reference proteome</keyword>
<evidence type="ECO:0000313" key="2">
    <source>
        <dbReference type="EMBL" id="ASV76136.1"/>
    </source>
</evidence>
<evidence type="ECO:0000256" key="1">
    <source>
        <dbReference type="SAM" id="MobiDB-lite"/>
    </source>
</evidence>
<accession>A0A286RJK9</accession>
<reference evidence="2 3" key="1">
    <citation type="journal article" name="Front. Microbiol.">
        <title>Sugar Metabolism of the First Thermophilic Planctomycete Thermogutta terrifontis: Comparative Genomic and Transcriptomic Approaches.</title>
        <authorList>
            <person name="Elcheninov A.G."/>
            <person name="Menzel P."/>
            <person name="Gudbergsdottir S.R."/>
            <person name="Slesarev A.I."/>
            <person name="Kadnikov V.V."/>
            <person name="Krogh A."/>
            <person name="Bonch-Osmolovskaya E.A."/>
            <person name="Peng X."/>
            <person name="Kublanov I.V."/>
        </authorList>
    </citation>
    <scope>NUCLEOTIDE SEQUENCE [LARGE SCALE GENOMIC DNA]</scope>
    <source>
        <strain evidence="2 3">R1</strain>
    </source>
</reference>
<dbReference type="KEGG" id="ttf:THTE_3535"/>
<dbReference type="EMBL" id="CP018477">
    <property type="protein sequence ID" value="ASV76136.1"/>
    <property type="molecule type" value="Genomic_DNA"/>
</dbReference>
<protein>
    <submittedName>
        <fullName evidence="2">Uncharacterized protein</fullName>
    </submittedName>
</protein>
<proteinExistence type="predicted"/>
<organism evidence="2 3">
    <name type="scientific">Thermogutta terrifontis</name>
    <dbReference type="NCBI Taxonomy" id="1331910"/>
    <lineage>
        <taxon>Bacteria</taxon>
        <taxon>Pseudomonadati</taxon>
        <taxon>Planctomycetota</taxon>
        <taxon>Planctomycetia</taxon>
        <taxon>Pirellulales</taxon>
        <taxon>Thermoguttaceae</taxon>
        <taxon>Thermogutta</taxon>
    </lineage>
</organism>
<sequence length="43" mass="4412">MGHLTHPHFSAGDGNGDVHTGSRQLGGSRLSGPPLNVGYSVLQ</sequence>
<dbReference type="Proteomes" id="UP000215086">
    <property type="component" value="Chromosome"/>
</dbReference>